<evidence type="ECO:0000313" key="4">
    <source>
        <dbReference type="Proteomes" id="UP000762676"/>
    </source>
</evidence>
<feature type="region of interest" description="Disordered" evidence="1">
    <location>
        <begin position="355"/>
        <end position="376"/>
    </location>
</feature>
<dbReference type="SUPFAM" id="SSF47986">
    <property type="entry name" value="DEATH domain"/>
    <property type="match status" value="1"/>
</dbReference>
<dbReference type="EMBL" id="BMAT01007806">
    <property type="protein sequence ID" value="GFR71722.1"/>
    <property type="molecule type" value="Genomic_DNA"/>
</dbReference>
<dbReference type="InterPro" id="IPR001315">
    <property type="entry name" value="CARD"/>
</dbReference>
<name>A0AAV4FE93_9GAST</name>
<keyword evidence="4" id="KW-1185">Reference proteome</keyword>
<evidence type="ECO:0000256" key="1">
    <source>
        <dbReference type="SAM" id="MobiDB-lite"/>
    </source>
</evidence>
<accession>A0AAV4FE93</accession>
<protein>
    <recommendedName>
        <fullName evidence="2">CARD domain-containing protein</fullName>
    </recommendedName>
</protein>
<feature type="compositionally biased region" description="Basic and acidic residues" evidence="1">
    <location>
        <begin position="355"/>
        <end position="368"/>
    </location>
</feature>
<dbReference type="InterPro" id="IPR011029">
    <property type="entry name" value="DEATH-like_dom_sf"/>
</dbReference>
<organism evidence="3 4">
    <name type="scientific">Elysia marginata</name>
    <dbReference type="NCBI Taxonomy" id="1093978"/>
    <lineage>
        <taxon>Eukaryota</taxon>
        <taxon>Metazoa</taxon>
        <taxon>Spiralia</taxon>
        <taxon>Lophotrochozoa</taxon>
        <taxon>Mollusca</taxon>
        <taxon>Gastropoda</taxon>
        <taxon>Heterobranchia</taxon>
        <taxon>Euthyneura</taxon>
        <taxon>Panpulmonata</taxon>
        <taxon>Sacoglossa</taxon>
        <taxon>Placobranchoidea</taxon>
        <taxon>Plakobranchidae</taxon>
        <taxon>Elysia</taxon>
    </lineage>
</organism>
<dbReference type="AlphaFoldDB" id="A0AAV4FE93"/>
<gene>
    <name evidence="3" type="ORF">ElyMa_003821000</name>
</gene>
<dbReference type="CDD" id="cd01671">
    <property type="entry name" value="CARD"/>
    <property type="match status" value="1"/>
</dbReference>
<reference evidence="3 4" key="1">
    <citation type="journal article" date="2021" name="Elife">
        <title>Chloroplast acquisition without the gene transfer in kleptoplastic sea slugs, Plakobranchus ocellatus.</title>
        <authorList>
            <person name="Maeda T."/>
            <person name="Takahashi S."/>
            <person name="Yoshida T."/>
            <person name="Shimamura S."/>
            <person name="Takaki Y."/>
            <person name="Nagai Y."/>
            <person name="Toyoda A."/>
            <person name="Suzuki Y."/>
            <person name="Arimoto A."/>
            <person name="Ishii H."/>
            <person name="Satoh N."/>
            <person name="Nishiyama T."/>
            <person name="Hasebe M."/>
            <person name="Maruyama T."/>
            <person name="Minagawa J."/>
            <person name="Obokata J."/>
            <person name="Shigenobu S."/>
        </authorList>
    </citation>
    <scope>NUCLEOTIDE SEQUENCE [LARGE SCALE GENOMIC DNA]</scope>
</reference>
<sequence>MSRAVVTRGRMMSEDEQRVQLNAVFIEDEVDGADLVTSLFAARIISADDKVSITSPSSRVDRTRRLLEIIMLRGPLAYHELLVALESQGYDHVAYRLRNTDLERPLSRFGALSDSASRTIPQRAVFTGTDQRQREASHPFVLSLRDVTFTAATAAGFTTSNASDHYSSQTSSTVDFQTVDVEDNETTAAIDIRIKRIEDAWFILSRRVTRVEDTCTKATDVPEEELQIVKDDLAHLKKETLEQVRELIAENERKDAIIKRLSVEIEERQAKLASAQIKIEKLEQRIKELEIKNEKSKARVRRLQACVEQQELRAQEEETRHAEESQELRQKLQEHQLRVEQRDSAIACLQASDADKERRLRAQEETLREQSSQLTENSRRLDQLAMLLHSHAQTGQLGPQTGSTKPNFCIGGNMAVNNILNNNNNNNNNSNISKSMLNKHNLNRFKNKDLKDNATKPCRQKRF</sequence>
<dbReference type="Gene3D" id="1.10.533.10">
    <property type="entry name" value="Death Domain, Fas"/>
    <property type="match status" value="1"/>
</dbReference>
<feature type="domain" description="CARD" evidence="2">
    <location>
        <begin position="11"/>
        <end position="100"/>
    </location>
</feature>
<proteinExistence type="predicted"/>
<dbReference type="PROSITE" id="PS50209">
    <property type="entry name" value="CARD"/>
    <property type="match status" value="1"/>
</dbReference>
<evidence type="ECO:0000259" key="2">
    <source>
        <dbReference type="PROSITE" id="PS50209"/>
    </source>
</evidence>
<dbReference type="Proteomes" id="UP000762676">
    <property type="component" value="Unassembled WGS sequence"/>
</dbReference>
<dbReference type="GO" id="GO:0042981">
    <property type="term" value="P:regulation of apoptotic process"/>
    <property type="evidence" value="ECO:0007669"/>
    <property type="project" value="InterPro"/>
</dbReference>
<comment type="caution">
    <text evidence="3">The sequence shown here is derived from an EMBL/GenBank/DDBJ whole genome shotgun (WGS) entry which is preliminary data.</text>
</comment>
<evidence type="ECO:0000313" key="3">
    <source>
        <dbReference type="EMBL" id="GFR71722.1"/>
    </source>
</evidence>